<accession>A0A7J7RH17</accession>
<reference evidence="2 3" key="1">
    <citation type="journal article" date="2020" name="Nature">
        <title>Six reference-quality genomes reveal evolution of bat adaptations.</title>
        <authorList>
            <person name="Jebb D."/>
            <person name="Huang Z."/>
            <person name="Pippel M."/>
            <person name="Hughes G.M."/>
            <person name="Lavrichenko K."/>
            <person name="Devanna P."/>
            <person name="Winkler S."/>
            <person name="Jermiin L.S."/>
            <person name="Skirmuntt E.C."/>
            <person name="Katzourakis A."/>
            <person name="Burkitt-Gray L."/>
            <person name="Ray D.A."/>
            <person name="Sullivan K.A.M."/>
            <person name="Roscito J.G."/>
            <person name="Kirilenko B.M."/>
            <person name="Davalos L.M."/>
            <person name="Corthals A.P."/>
            <person name="Power M.L."/>
            <person name="Jones G."/>
            <person name="Ransome R.D."/>
            <person name="Dechmann D.K.N."/>
            <person name="Locatelli A.G."/>
            <person name="Puechmaille S.J."/>
            <person name="Fedrigo O."/>
            <person name="Jarvis E.D."/>
            <person name="Hiller M."/>
            <person name="Vernes S.C."/>
            <person name="Myers E.W."/>
            <person name="Teeling E.C."/>
        </authorList>
    </citation>
    <scope>NUCLEOTIDE SEQUENCE [LARGE SCALE GENOMIC DNA]</scope>
    <source>
        <strain evidence="2">MPipKuh1</strain>
        <tissue evidence="2">Flight muscle</tissue>
    </source>
</reference>
<protein>
    <submittedName>
        <fullName evidence="2">Uncharacterized protein</fullName>
    </submittedName>
</protein>
<organism evidence="2 3">
    <name type="scientific">Pipistrellus kuhlii</name>
    <name type="common">Kuhl's pipistrelle</name>
    <dbReference type="NCBI Taxonomy" id="59472"/>
    <lineage>
        <taxon>Eukaryota</taxon>
        <taxon>Metazoa</taxon>
        <taxon>Chordata</taxon>
        <taxon>Craniata</taxon>
        <taxon>Vertebrata</taxon>
        <taxon>Euteleostomi</taxon>
        <taxon>Mammalia</taxon>
        <taxon>Eutheria</taxon>
        <taxon>Laurasiatheria</taxon>
        <taxon>Chiroptera</taxon>
        <taxon>Yangochiroptera</taxon>
        <taxon>Vespertilionidae</taxon>
        <taxon>Pipistrellus</taxon>
    </lineage>
</organism>
<keyword evidence="3" id="KW-1185">Reference proteome</keyword>
<evidence type="ECO:0000256" key="1">
    <source>
        <dbReference type="SAM" id="MobiDB-lite"/>
    </source>
</evidence>
<feature type="region of interest" description="Disordered" evidence="1">
    <location>
        <begin position="59"/>
        <end position="80"/>
    </location>
</feature>
<dbReference type="AlphaFoldDB" id="A0A7J7RH17"/>
<name>A0A7J7RH17_PIPKU</name>
<feature type="compositionally biased region" description="Polar residues" evidence="1">
    <location>
        <begin position="59"/>
        <end position="71"/>
    </location>
</feature>
<comment type="caution">
    <text evidence="2">The sequence shown here is derived from an EMBL/GenBank/DDBJ whole genome shotgun (WGS) entry which is preliminary data.</text>
</comment>
<sequence>MLPEAAKRRLGHLVQLEGSDCIRMEVCGILCSCSRGPGPARSRGLMDGSVLPVRVTDLSSRTGLQPPSISSRPAEVGGAHPVLSSGSCKTEISSGLLPAPAVVGSLVLLRRGFEAPISCRLSGGRGVPPAFGSPSVLSTSPHHPRATSRDVL</sequence>
<feature type="region of interest" description="Disordered" evidence="1">
    <location>
        <begin position="132"/>
        <end position="152"/>
    </location>
</feature>
<gene>
    <name evidence="2" type="ORF">mPipKuh1_010544</name>
</gene>
<evidence type="ECO:0000313" key="2">
    <source>
        <dbReference type="EMBL" id="KAF6275265.1"/>
    </source>
</evidence>
<dbReference type="EMBL" id="JACAGB010000074">
    <property type="protein sequence ID" value="KAF6275265.1"/>
    <property type="molecule type" value="Genomic_DNA"/>
</dbReference>
<evidence type="ECO:0000313" key="3">
    <source>
        <dbReference type="Proteomes" id="UP000558488"/>
    </source>
</evidence>
<dbReference type="Proteomes" id="UP000558488">
    <property type="component" value="Unassembled WGS sequence"/>
</dbReference>
<proteinExistence type="predicted"/>